<dbReference type="GO" id="GO:0016811">
    <property type="term" value="F:hydrolase activity, acting on carbon-nitrogen (but not peptide) bonds, in linear amides"/>
    <property type="evidence" value="ECO:0007669"/>
    <property type="project" value="TreeGrafter"/>
</dbReference>
<evidence type="ECO:0000313" key="4">
    <source>
        <dbReference type="Proteomes" id="UP000009049"/>
    </source>
</evidence>
<keyword evidence="1" id="KW-0378">Hydrolase</keyword>
<feature type="domain" description="CN hydrolase" evidence="2">
    <location>
        <begin position="1"/>
        <end position="272"/>
    </location>
</feature>
<reference evidence="3 4" key="1">
    <citation type="journal article" date="2009" name="J. Bacteriol.">
        <title>Complete genome sequence of Robiginitalea biformata HTCC2501.</title>
        <authorList>
            <person name="Oh H.M."/>
            <person name="Giovannoni S.J."/>
            <person name="Lee K."/>
            <person name="Ferriera S."/>
            <person name="Johnson J."/>
            <person name="Cho J.C."/>
        </authorList>
    </citation>
    <scope>NUCLEOTIDE SEQUENCE [LARGE SCALE GENOMIC DNA]</scope>
    <source>
        <strain evidence="4">ATCC BAA-864 / HTCC2501 / KCTC 12146</strain>
    </source>
</reference>
<keyword evidence="3" id="KW-0449">Lipoprotein</keyword>
<evidence type="ECO:0000259" key="2">
    <source>
        <dbReference type="PROSITE" id="PS50263"/>
    </source>
</evidence>
<dbReference type="Proteomes" id="UP000009049">
    <property type="component" value="Chromosome"/>
</dbReference>
<keyword evidence="3" id="KW-0012">Acyltransferase</keyword>
<dbReference type="InterPro" id="IPR050345">
    <property type="entry name" value="Aliph_Amidase/BUP"/>
</dbReference>
<dbReference type="OrthoDB" id="9811121at2"/>
<dbReference type="PANTHER" id="PTHR43674">
    <property type="entry name" value="NITRILASE C965.09-RELATED"/>
    <property type="match status" value="1"/>
</dbReference>
<proteinExistence type="predicted"/>
<name>A4CJE6_ROBBH</name>
<dbReference type="Gene3D" id="3.60.110.10">
    <property type="entry name" value="Carbon-nitrogen hydrolase"/>
    <property type="match status" value="1"/>
</dbReference>
<dbReference type="AlphaFoldDB" id="A4CJE6"/>
<dbReference type="PROSITE" id="PS50263">
    <property type="entry name" value="CN_HYDROLASE"/>
    <property type="match status" value="1"/>
</dbReference>
<dbReference type="InterPro" id="IPR003010">
    <property type="entry name" value="C-N_Hydrolase"/>
</dbReference>
<keyword evidence="4" id="KW-1185">Reference proteome</keyword>
<dbReference type="KEGG" id="rbi:RB2501_09130"/>
<dbReference type="GO" id="GO:0016746">
    <property type="term" value="F:acyltransferase activity"/>
    <property type="evidence" value="ECO:0007669"/>
    <property type="project" value="UniProtKB-KW"/>
</dbReference>
<dbReference type="PANTHER" id="PTHR43674:SF16">
    <property type="entry name" value="CARBON-NITROGEN FAMILY, PUTATIVE (AFU_ORTHOLOGUE AFUA_5G02350)-RELATED"/>
    <property type="match status" value="1"/>
</dbReference>
<dbReference type="STRING" id="313596.RB2501_09130"/>
<accession>A4CJE6</accession>
<sequence>MKIAVAQFEPRDADKSYNLSVITDLTRKAATAGAKVISFHEMCITAYTHTRNLDREALLNLAESVPDGPSTRQLIGLARTTGLTILAGLLEVDHGKVYNTYICVTGEGLVARYRKIHPFINPHIEPGAEYCVFDLMGWKCGILICYDNNIIENVRATSLLGAELIFAPHVTGCTPSAMPGRGYVAHELWENRDTHPDILRAEFQGPKGRGWLMRWLPARAYDNGVFYAFSNPIGYDGDHLKNGNAMILDPYGEILAETESFDAQIATAQLDRKKLELAGGTRYKRARKPSLYKNIIGRANRSRTIPHWMERETQTGSPNTQ</sequence>
<dbReference type="CDD" id="cd07585">
    <property type="entry name" value="nitrilase_7"/>
    <property type="match status" value="1"/>
</dbReference>
<dbReference type="RefSeq" id="WP_015753810.1">
    <property type="nucleotide sequence ID" value="NC_013222.1"/>
</dbReference>
<dbReference type="SUPFAM" id="SSF56317">
    <property type="entry name" value="Carbon-nitrogen hydrolase"/>
    <property type="match status" value="1"/>
</dbReference>
<dbReference type="EMBL" id="CP001712">
    <property type="protein sequence ID" value="EAR17054.1"/>
    <property type="molecule type" value="Genomic_DNA"/>
</dbReference>
<organism evidence="3 4">
    <name type="scientific">Robiginitalea biformata (strain ATCC BAA-864 / DSM 15991 / KCTC 12146 / HTCC2501)</name>
    <dbReference type="NCBI Taxonomy" id="313596"/>
    <lineage>
        <taxon>Bacteria</taxon>
        <taxon>Pseudomonadati</taxon>
        <taxon>Bacteroidota</taxon>
        <taxon>Flavobacteriia</taxon>
        <taxon>Flavobacteriales</taxon>
        <taxon>Flavobacteriaceae</taxon>
        <taxon>Robiginitalea</taxon>
    </lineage>
</organism>
<protein>
    <submittedName>
        <fullName evidence="3">Nitrilase/cyanide hydratase and apolipoprotein N-acyltransferase</fullName>
    </submittedName>
</protein>
<evidence type="ECO:0000256" key="1">
    <source>
        <dbReference type="ARBA" id="ARBA00022801"/>
    </source>
</evidence>
<gene>
    <name evidence="3" type="ordered locus">RB2501_09130</name>
</gene>
<evidence type="ECO:0000313" key="3">
    <source>
        <dbReference type="EMBL" id="EAR17054.1"/>
    </source>
</evidence>
<dbReference type="eggNOG" id="COG0388">
    <property type="taxonomic scope" value="Bacteria"/>
</dbReference>
<keyword evidence="3" id="KW-0808">Transferase</keyword>
<dbReference type="InterPro" id="IPR036526">
    <property type="entry name" value="C-N_Hydrolase_sf"/>
</dbReference>
<dbReference type="HOGENOM" id="CLU_030130_3_2_10"/>
<dbReference type="Pfam" id="PF00795">
    <property type="entry name" value="CN_hydrolase"/>
    <property type="match status" value="1"/>
</dbReference>